<gene>
    <name evidence="1" type="ORF">O6H91_04G133000</name>
</gene>
<evidence type="ECO:0000313" key="2">
    <source>
        <dbReference type="Proteomes" id="UP001162992"/>
    </source>
</evidence>
<comment type="caution">
    <text evidence="1">The sequence shown here is derived from an EMBL/GenBank/DDBJ whole genome shotgun (WGS) entry which is preliminary data.</text>
</comment>
<sequence>MHAYDWNKNHSNKGKGHWKLNKKLLFLSFLILVLNAKNMKFCQKLIKRCYFSHNYICGNSRKGSASLTWTGIMRNGSKSCHSYRHIVAVKIENLENLDLYVKSAYCTSK</sequence>
<dbReference type="EMBL" id="CM055095">
    <property type="protein sequence ID" value="KAJ7560505.1"/>
    <property type="molecule type" value="Genomic_DNA"/>
</dbReference>
<organism evidence="1 2">
    <name type="scientific">Diphasiastrum complanatum</name>
    <name type="common">Issler's clubmoss</name>
    <name type="synonym">Lycopodium complanatum</name>
    <dbReference type="NCBI Taxonomy" id="34168"/>
    <lineage>
        <taxon>Eukaryota</taxon>
        <taxon>Viridiplantae</taxon>
        <taxon>Streptophyta</taxon>
        <taxon>Embryophyta</taxon>
        <taxon>Tracheophyta</taxon>
        <taxon>Lycopodiopsida</taxon>
        <taxon>Lycopodiales</taxon>
        <taxon>Lycopodiaceae</taxon>
        <taxon>Lycopodioideae</taxon>
        <taxon>Diphasiastrum</taxon>
    </lineage>
</organism>
<evidence type="ECO:0000313" key="1">
    <source>
        <dbReference type="EMBL" id="KAJ7560505.1"/>
    </source>
</evidence>
<keyword evidence="2" id="KW-1185">Reference proteome</keyword>
<proteinExistence type="predicted"/>
<protein>
    <submittedName>
        <fullName evidence="1">Uncharacterized protein</fullName>
    </submittedName>
</protein>
<reference evidence="2" key="1">
    <citation type="journal article" date="2024" name="Proc. Natl. Acad. Sci. U.S.A.">
        <title>Extraordinary preservation of gene collinearity over three hundred million years revealed in homosporous lycophytes.</title>
        <authorList>
            <person name="Li C."/>
            <person name="Wickell D."/>
            <person name="Kuo L.Y."/>
            <person name="Chen X."/>
            <person name="Nie B."/>
            <person name="Liao X."/>
            <person name="Peng D."/>
            <person name="Ji J."/>
            <person name="Jenkins J."/>
            <person name="Williams M."/>
            <person name="Shu S."/>
            <person name="Plott C."/>
            <person name="Barry K."/>
            <person name="Rajasekar S."/>
            <person name="Grimwood J."/>
            <person name="Han X."/>
            <person name="Sun S."/>
            <person name="Hou Z."/>
            <person name="He W."/>
            <person name="Dai G."/>
            <person name="Sun C."/>
            <person name="Schmutz J."/>
            <person name="Leebens-Mack J.H."/>
            <person name="Li F.W."/>
            <person name="Wang L."/>
        </authorList>
    </citation>
    <scope>NUCLEOTIDE SEQUENCE [LARGE SCALE GENOMIC DNA]</scope>
    <source>
        <strain evidence="2">cv. PW_Plant_1</strain>
    </source>
</reference>
<accession>A0ACC2E1X1</accession>
<dbReference type="Proteomes" id="UP001162992">
    <property type="component" value="Chromosome 4"/>
</dbReference>
<name>A0ACC2E1X1_DIPCM</name>